<organism evidence="2 3">
    <name type="scientific">Corynebacterium wankanglinii</name>
    <dbReference type="NCBI Taxonomy" id="2735136"/>
    <lineage>
        <taxon>Bacteria</taxon>
        <taxon>Bacillati</taxon>
        <taxon>Actinomycetota</taxon>
        <taxon>Actinomycetes</taxon>
        <taxon>Mycobacteriales</taxon>
        <taxon>Corynebacteriaceae</taxon>
        <taxon>Corynebacterium</taxon>
    </lineage>
</organism>
<reference evidence="2 3" key="1">
    <citation type="submission" date="2020-05" db="EMBL/GenBank/DDBJ databases">
        <title>Descriptions of Corynebacterium xxxx sp. nov., Corynebacterium yyyy sp. nov. and Corynebacterium zzzz sp. nov.</title>
        <authorList>
            <person name="Zhang G."/>
        </authorList>
    </citation>
    <scope>NUCLEOTIDE SEQUENCE [LARGE SCALE GENOMIC DNA]</scope>
    <source>
        <strain evidence="3">zg-915</strain>
    </source>
</reference>
<dbReference type="InterPro" id="IPR009061">
    <property type="entry name" value="DNA-bd_dom_put_sf"/>
</dbReference>
<evidence type="ECO:0000259" key="1">
    <source>
        <dbReference type="Pfam" id="PF12728"/>
    </source>
</evidence>
<evidence type="ECO:0000313" key="2">
    <source>
        <dbReference type="EMBL" id="MBA1835218.1"/>
    </source>
</evidence>
<dbReference type="AlphaFoldDB" id="A0A838CJJ2"/>
<dbReference type="EMBL" id="JABFEE010000005">
    <property type="protein sequence ID" value="MBA1835218.1"/>
    <property type="molecule type" value="Genomic_DNA"/>
</dbReference>
<evidence type="ECO:0000313" key="3">
    <source>
        <dbReference type="Proteomes" id="UP000581408"/>
    </source>
</evidence>
<gene>
    <name evidence="2" type="ORF">HMC16_05705</name>
</gene>
<dbReference type="SUPFAM" id="SSF46955">
    <property type="entry name" value="Putative DNA-binding domain"/>
    <property type="match status" value="1"/>
</dbReference>
<dbReference type="GO" id="GO:0003677">
    <property type="term" value="F:DNA binding"/>
    <property type="evidence" value="ECO:0007669"/>
    <property type="project" value="InterPro"/>
</dbReference>
<protein>
    <submittedName>
        <fullName evidence="2">Helix-turn-helix domain-containing protein</fullName>
    </submittedName>
</protein>
<sequence>MTINRSPSSAIVLSAEDTAAFEALRVPVGADIAVLDRDGNQVDLPERVQATVLAALRALTESGEVAITRMPEHLTSTSAADVLGISRPTLMKWAKAGKINSFKVGTHTRFHRDDVLSLKSQLTKEQNDALEKLRSFELESFGPLAD</sequence>
<dbReference type="InterPro" id="IPR041657">
    <property type="entry name" value="HTH_17"/>
</dbReference>
<dbReference type="Proteomes" id="UP000581408">
    <property type="component" value="Unassembled WGS sequence"/>
</dbReference>
<dbReference type="Pfam" id="PF12728">
    <property type="entry name" value="HTH_17"/>
    <property type="match status" value="1"/>
</dbReference>
<dbReference type="RefSeq" id="WP_181194616.1">
    <property type="nucleotide sequence ID" value="NZ_JABFEE010000005.1"/>
</dbReference>
<name>A0A838CJJ2_9CORY</name>
<dbReference type="NCBIfam" id="TIGR01764">
    <property type="entry name" value="excise"/>
    <property type="match status" value="1"/>
</dbReference>
<comment type="caution">
    <text evidence="2">The sequence shown here is derived from an EMBL/GenBank/DDBJ whole genome shotgun (WGS) entry which is preliminary data.</text>
</comment>
<accession>A0A838CJJ2</accession>
<proteinExistence type="predicted"/>
<dbReference type="InterPro" id="IPR010093">
    <property type="entry name" value="SinI_DNA-bd"/>
</dbReference>
<feature type="domain" description="Helix-turn-helix" evidence="1">
    <location>
        <begin position="74"/>
        <end position="118"/>
    </location>
</feature>